<evidence type="ECO:0000313" key="2">
    <source>
        <dbReference type="Proteomes" id="UP000326532"/>
    </source>
</evidence>
<evidence type="ECO:0000313" key="1">
    <source>
        <dbReference type="EMBL" id="KAB8202237.1"/>
    </source>
</evidence>
<sequence>MRGCLIYTRLWQKVDTGRGAIKRLVILSLSPDWSELRSGSMNVTKLNDWIEIMPGPVQAAIQALRSAAFHHTVSAHCRTS</sequence>
<protein>
    <submittedName>
        <fullName evidence="1">Uncharacterized protein</fullName>
    </submittedName>
</protein>
<dbReference type="AlphaFoldDB" id="A0A5N6DB47"/>
<dbReference type="VEuPathDB" id="FungiDB:BDV34DRAFT_201343"/>
<dbReference type="Proteomes" id="UP000326532">
    <property type="component" value="Unassembled WGS sequence"/>
</dbReference>
<dbReference type="EMBL" id="ML735007">
    <property type="protein sequence ID" value="KAB8202237.1"/>
    <property type="molecule type" value="Genomic_DNA"/>
</dbReference>
<gene>
    <name evidence="1" type="ORF">BDV34DRAFT_201343</name>
</gene>
<proteinExistence type="predicted"/>
<accession>A0A5N6DB47</accession>
<reference evidence="1 2" key="1">
    <citation type="submission" date="2019-04" db="EMBL/GenBank/DDBJ databases">
        <title>Fungal friends and foes A comparative genomics study of 23 Aspergillus species from section Flavi.</title>
        <authorList>
            <consortium name="DOE Joint Genome Institute"/>
            <person name="Kjaerbolling I."/>
            <person name="Vesth T.C."/>
            <person name="Frisvad J.C."/>
            <person name="Nybo J.L."/>
            <person name="Theobald S."/>
            <person name="Kildgaard S."/>
            <person name="Petersen T.I."/>
            <person name="Kuo A."/>
            <person name="Sato A."/>
            <person name="Lyhne E.K."/>
            <person name="Kogle M.E."/>
            <person name="Wiebenga A."/>
            <person name="Kun R.S."/>
            <person name="Lubbers R.J."/>
            <person name="Makela M.R."/>
            <person name="Barry K."/>
            <person name="Chovatia M."/>
            <person name="Clum A."/>
            <person name="Daum C."/>
            <person name="Haridas S."/>
            <person name="He G."/>
            <person name="LaButti K."/>
            <person name="Lipzen A."/>
            <person name="Mondo S."/>
            <person name="Pangilinan J."/>
            <person name="Riley R."/>
            <person name="Salamov A."/>
            <person name="Simmons B.A."/>
            <person name="Magnuson J.K."/>
            <person name="Henrissat B."/>
            <person name="Mortensen U.H."/>
            <person name="Larsen T.O."/>
            <person name="De vries R.P."/>
            <person name="Grigoriev I.V."/>
            <person name="Machida M."/>
            <person name="Baker S.E."/>
            <person name="Andersen M.R."/>
        </authorList>
    </citation>
    <scope>NUCLEOTIDE SEQUENCE [LARGE SCALE GENOMIC DNA]</scope>
    <source>
        <strain evidence="1 2">CBS 117618</strain>
    </source>
</reference>
<name>A0A5N6DB47_ASPPA</name>
<organism evidence="1 2">
    <name type="scientific">Aspergillus parasiticus</name>
    <dbReference type="NCBI Taxonomy" id="5067"/>
    <lineage>
        <taxon>Eukaryota</taxon>
        <taxon>Fungi</taxon>
        <taxon>Dikarya</taxon>
        <taxon>Ascomycota</taxon>
        <taxon>Pezizomycotina</taxon>
        <taxon>Eurotiomycetes</taxon>
        <taxon>Eurotiomycetidae</taxon>
        <taxon>Eurotiales</taxon>
        <taxon>Aspergillaceae</taxon>
        <taxon>Aspergillus</taxon>
        <taxon>Aspergillus subgen. Circumdati</taxon>
    </lineage>
</organism>
<keyword evidence="2" id="KW-1185">Reference proteome</keyword>